<dbReference type="InterPro" id="IPR050538">
    <property type="entry name" value="MAP_kinase_kinase_kinase"/>
</dbReference>
<dbReference type="GO" id="GO:0005524">
    <property type="term" value="F:ATP binding"/>
    <property type="evidence" value="ECO:0007669"/>
    <property type="project" value="UniProtKB-UniRule"/>
</dbReference>
<dbReference type="PROSITE" id="PS00107">
    <property type="entry name" value="PROTEIN_KINASE_ATP"/>
    <property type="match status" value="1"/>
</dbReference>
<dbReference type="SUPFAM" id="SSF56112">
    <property type="entry name" value="Protein kinase-like (PK-like)"/>
    <property type="match status" value="1"/>
</dbReference>
<reference evidence="8" key="1">
    <citation type="submission" date="2025-08" db="UniProtKB">
        <authorList>
            <consortium name="RefSeq"/>
        </authorList>
    </citation>
    <scope>IDENTIFICATION</scope>
</reference>
<dbReference type="GeneID" id="106077574"/>
<dbReference type="InterPro" id="IPR011009">
    <property type="entry name" value="Kinase-like_dom_sf"/>
</dbReference>
<feature type="domain" description="Protein kinase" evidence="6">
    <location>
        <begin position="17"/>
        <end position="282"/>
    </location>
</feature>
<dbReference type="PANTHER" id="PTHR48016">
    <property type="entry name" value="MAP KINASE KINASE KINASE SSK2-RELATED-RELATED"/>
    <property type="match status" value="1"/>
</dbReference>
<protein>
    <submittedName>
        <fullName evidence="8">Uncharacterized protein LOC106077574 isoform X1</fullName>
    </submittedName>
</protein>
<evidence type="ECO:0000256" key="3">
    <source>
        <dbReference type="ARBA" id="ARBA00022777"/>
    </source>
</evidence>
<evidence type="ECO:0000313" key="7">
    <source>
        <dbReference type="Proteomes" id="UP001165740"/>
    </source>
</evidence>
<name>A0A9W2ZEL3_BIOGL</name>
<dbReference type="InterPro" id="IPR000719">
    <property type="entry name" value="Prot_kinase_dom"/>
</dbReference>
<gene>
    <name evidence="8" type="primary">LOC106077574</name>
</gene>
<feature type="binding site" evidence="5">
    <location>
        <position position="48"/>
    </location>
    <ligand>
        <name>ATP</name>
        <dbReference type="ChEBI" id="CHEBI:30616"/>
    </ligand>
</feature>
<dbReference type="SMART" id="SM00220">
    <property type="entry name" value="S_TKc"/>
    <property type="match status" value="1"/>
</dbReference>
<dbReference type="InterPro" id="IPR008271">
    <property type="entry name" value="Ser/Thr_kinase_AS"/>
</dbReference>
<accession>A0A9W2ZEL3</accession>
<dbReference type="Gene3D" id="1.10.510.10">
    <property type="entry name" value="Transferase(Phosphotransferase) domain 1"/>
    <property type="match status" value="1"/>
</dbReference>
<keyword evidence="2 5" id="KW-0547">Nucleotide-binding</keyword>
<dbReference type="GO" id="GO:0004672">
    <property type="term" value="F:protein kinase activity"/>
    <property type="evidence" value="ECO:0007669"/>
    <property type="project" value="InterPro"/>
</dbReference>
<dbReference type="InterPro" id="IPR017441">
    <property type="entry name" value="Protein_kinase_ATP_BS"/>
</dbReference>
<dbReference type="PROSITE" id="PS00108">
    <property type="entry name" value="PROTEIN_KINASE_ST"/>
    <property type="match status" value="1"/>
</dbReference>
<keyword evidence="1" id="KW-0808">Transferase</keyword>
<sequence length="819" mass="93872">MDNNKDCYLSDTLPKDWERGKLLGWGHFGKVYLLIDTAKPDDELYVVKDILLSQVIPSKENTLREFRRETEILLILKKHVRIVPFFGTAITDTVASLFFGYMKLGSLREYYADKGHLDEVQCIAYAKQILEGLCYLHERRIIHRDIKGANILLENEEHLRLTDFGISKIVEQTTVGITLEVGTARWMAPEVCNPPTQNKDYDFKADIWSVGCTIVEMITGGVPYGNIEREHAVMLKVGSGEPPTWPNTISQELSDILDEMFTANPKKRKSAEQLLIKLNTIMELTHVDTKDWLMRTKLNLRAVKRKVLGTKQKICQISAPYRIKTAVHVNGHIFIYRVLSLVISTLASDWTSHPHLAFSILQVSMLFVLNKVKNGIPKGYTVAESSASYVSTLKRGLKYIALQIKNHPFLFCELASLISFFVSKLTRHPYIVFISLITIILKVFYNIKYGSLHYGYDEVVTKGQTCGGSHAYLEPHSGSVTRVARPHFIENILRLTRVATLKVQDIAFKGYLRGNLAVQLLSDVYIHNEYFEQLELREDFFSTAHRNGFVCQENFSQQYVDLFTGRRDNRNLFEFIQSVADLTVSININVYQEERYKYVYCKPSFGLLGLEKSIDIFGSGIVYRIDRSCQNINVQLRRFPAMKNVCADIYIATAAHLVPDQLAYSIADCVFFFDGSSDGASPNYVHNVVEIVEYNAKDNWCLLRLRTCNIQLIERLENVMEKFDALRVKIYNEYKGSRDDERLMFSVSHPYGSDKHISLGRWESLEIKNDIWSTFTYQAPMFPGSAGAYVHMLGYSGRVWHYPHLHRCNKQSGAGYHVQ</sequence>
<dbReference type="PANTHER" id="PTHR48016:SF56">
    <property type="entry name" value="MAPKK KINASE"/>
    <property type="match status" value="1"/>
</dbReference>
<dbReference type="RefSeq" id="XP_055873505.1">
    <property type="nucleotide sequence ID" value="XM_056017530.1"/>
</dbReference>
<dbReference type="OrthoDB" id="10020384at2759"/>
<evidence type="ECO:0000256" key="4">
    <source>
        <dbReference type="ARBA" id="ARBA00022840"/>
    </source>
</evidence>
<dbReference type="Pfam" id="PF00069">
    <property type="entry name" value="Pkinase"/>
    <property type="match status" value="1"/>
</dbReference>
<keyword evidence="3" id="KW-0418">Kinase</keyword>
<evidence type="ECO:0000313" key="8">
    <source>
        <dbReference type="RefSeq" id="XP_055873505.1"/>
    </source>
</evidence>
<evidence type="ECO:0000256" key="1">
    <source>
        <dbReference type="ARBA" id="ARBA00022679"/>
    </source>
</evidence>
<evidence type="ECO:0000256" key="5">
    <source>
        <dbReference type="PROSITE-ProRule" id="PRU10141"/>
    </source>
</evidence>
<evidence type="ECO:0000256" key="2">
    <source>
        <dbReference type="ARBA" id="ARBA00022741"/>
    </source>
</evidence>
<evidence type="ECO:0000259" key="6">
    <source>
        <dbReference type="PROSITE" id="PS50011"/>
    </source>
</evidence>
<dbReference type="Proteomes" id="UP001165740">
    <property type="component" value="Chromosome 18"/>
</dbReference>
<proteinExistence type="predicted"/>
<dbReference type="PROSITE" id="PS50011">
    <property type="entry name" value="PROTEIN_KINASE_DOM"/>
    <property type="match status" value="1"/>
</dbReference>
<organism evidence="7 8">
    <name type="scientific">Biomphalaria glabrata</name>
    <name type="common">Bloodfluke planorb</name>
    <name type="synonym">Freshwater snail</name>
    <dbReference type="NCBI Taxonomy" id="6526"/>
    <lineage>
        <taxon>Eukaryota</taxon>
        <taxon>Metazoa</taxon>
        <taxon>Spiralia</taxon>
        <taxon>Lophotrochozoa</taxon>
        <taxon>Mollusca</taxon>
        <taxon>Gastropoda</taxon>
        <taxon>Heterobranchia</taxon>
        <taxon>Euthyneura</taxon>
        <taxon>Panpulmonata</taxon>
        <taxon>Hygrophila</taxon>
        <taxon>Lymnaeoidea</taxon>
        <taxon>Planorbidae</taxon>
        <taxon>Biomphalaria</taxon>
    </lineage>
</organism>
<keyword evidence="4 5" id="KW-0067">ATP-binding</keyword>
<dbReference type="AlphaFoldDB" id="A0A9W2ZEL3"/>
<keyword evidence="7" id="KW-1185">Reference proteome</keyword>